<organism evidence="2 3">
    <name type="scientific">Rotaria socialis</name>
    <dbReference type="NCBI Taxonomy" id="392032"/>
    <lineage>
        <taxon>Eukaryota</taxon>
        <taxon>Metazoa</taxon>
        <taxon>Spiralia</taxon>
        <taxon>Gnathifera</taxon>
        <taxon>Rotifera</taxon>
        <taxon>Eurotatoria</taxon>
        <taxon>Bdelloidea</taxon>
        <taxon>Philodinida</taxon>
        <taxon>Philodinidae</taxon>
        <taxon>Rotaria</taxon>
    </lineage>
</organism>
<dbReference type="AlphaFoldDB" id="A0A818W2U6"/>
<sequence length="263" mass="30596">MILLLVLLVSVFKLVYTLQCIDRCTMMFSMNQSFILPSNCTYIQNDRCSVNLLFRYECGHYIVTFPGDLTYDENLGDTKHFIMIETARDAFFSYDINHVCKETDDCARHFAEKKILDMTQRAFNISNLYSDLKQILHKKKIFDQDLLCFDANESIRQCLVSGMTGSCEIIDDLVKYKIHRRSCEYRIQESASVNIYESGNFAMMTIKCNRMLCNGPVTIEAVKRVLNHYDITDINGRLLGNSSHLSFKYYDCILTLIIVFWID</sequence>
<evidence type="ECO:0000313" key="2">
    <source>
        <dbReference type="EMBL" id="CAF3718753.1"/>
    </source>
</evidence>
<accession>A0A818W2U6</accession>
<reference evidence="2" key="1">
    <citation type="submission" date="2021-02" db="EMBL/GenBank/DDBJ databases">
        <authorList>
            <person name="Nowell W R."/>
        </authorList>
    </citation>
    <scope>NUCLEOTIDE SEQUENCE</scope>
</reference>
<dbReference type="EMBL" id="CAJNYU010004024">
    <property type="protein sequence ID" value="CAF3718753.1"/>
    <property type="molecule type" value="Genomic_DNA"/>
</dbReference>
<feature type="signal peptide" evidence="1">
    <location>
        <begin position="1"/>
        <end position="17"/>
    </location>
</feature>
<comment type="caution">
    <text evidence="2">The sequence shown here is derived from an EMBL/GenBank/DDBJ whole genome shotgun (WGS) entry which is preliminary data.</text>
</comment>
<protein>
    <submittedName>
        <fullName evidence="2">Uncharacterized protein</fullName>
    </submittedName>
</protein>
<keyword evidence="1" id="KW-0732">Signal</keyword>
<evidence type="ECO:0000313" key="3">
    <source>
        <dbReference type="Proteomes" id="UP000663869"/>
    </source>
</evidence>
<proteinExistence type="predicted"/>
<gene>
    <name evidence="2" type="ORF">FME351_LOCUS28910</name>
</gene>
<dbReference type="Proteomes" id="UP000663869">
    <property type="component" value="Unassembled WGS sequence"/>
</dbReference>
<name>A0A818W2U6_9BILA</name>
<evidence type="ECO:0000256" key="1">
    <source>
        <dbReference type="SAM" id="SignalP"/>
    </source>
</evidence>
<feature type="chain" id="PRO_5032447492" evidence="1">
    <location>
        <begin position="18"/>
        <end position="263"/>
    </location>
</feature>